<dbReference type="Proteomes" id="UP000030753">
    <property type="component" value="Unassembled WGS sequence"/>
</dbReference>
<dbReference type="AlphaFoldDB" id="W9I3H6"/>
<name>W9I3H6_FUSOX</name>
<dbReference type="EMBL" id="JH717844">
    <property type="protein sequence ID" value="EWY89192.1"/>
    <property type="molecule type" value="Genomic_DNA"/>
</dbReference>
<protein>
    <recommendedName>
        <fullName evidence="3">F-box domain-containing protein</fullName>
    </recommendedName>
</protein>
<dbReference type="HOGENOM" id="CLU_1835245_0_0_1"/>
<gene>
    <name evidence="1" type="ORF">FOYG_10118</name>
</gene>
<evidence type="ECO:0000313" key="2">
    <source>
        <dbReference type="Proteomes" id="UP000030753"/>
    </source>
</evidence>
<accession>W9I3H6</accession>
<sequence length="140" mass="16020">MLNVLHDRRQRAMEPAILQTCNQIYNQAVPILYLQNIFRINGASCMSRFMGQIGQTSAGLIQHLDIYIPPNCDKSSWMHLFHILPETTPNLKSVVVRWRSIYNNFWEENVGTDIAFAQALAGLSKLGIESLRLEGPYTKR</sequence>
<evidence type="ECO:0000313" key="1">
    <source>
        <dbReference type="EMBL" id="EWY89192.1"/>
    </source>
</evidence>
<evidence type="ECO:0008006" key="3">
    <source>
        <dbReference type="Google" id="ProtNLM"/>
    </source>
</evidence>
<reference evidence="1 2" key="1">
    <citation type="submission" date="2011-06" db="EMBL/GenBank/DDBJ databases">
        <title>The Genome Sequence of Fusarium oxysporum FOSC 3-a.</title>
        <authorList>
            <consortium name="The Broad Institute Genome Sequencing Platform"/>
            <person name="Ma L.-J."/>
            <person name="Gale L.R."/>
            <person name="Schwartz D.C."/>
            <person name="Zhou S."/>
            <person name="Corby-Kistler H."/>
            <person name="Young S.K."/>
            <person name="Zeng Q."/>
            <person name="Gargeya S."/>
            <person name="Fitzgerald M."/>
            <person name="Haas B."/>
            <person name="Abouelleil A."/>
            <person name="Alvarado L."/>
            <person name="Arachchi H.M."/>
            <person name="Berlin A."/>
            <person name="Brown A."/>
            <person name="Chapman S.B."/>
            <person name="Chen Z."/>
            <person name="Dunbar C."/>
            <person name="Freedman E."/>
            <person name="Gearin G."/>
            <person name="Gellesch M."/>
            <person name="Goldberg J."/>
            <person name="Griggs A."/>
            <person name="Gujja S."/>
            <person name="Heiman D."/>
            <person name="Howarth C."/>
            <person name="Larson L."/>
            <person name="Lui A."/>
            <person name="MacDonald P.J.P."/>
            <person name="Mehta T."/>
            <person name="Montmayeur A."/>
            <person name="Murphy C."/>
            <person name="Neiman D."/>
            <person name="Pearson M."/>
            <person name="Priest M."/>
            <person name="Roberts A."/>
            <person name="Saif S."/>
            <person name="Shea T."/>
            <person name="Shenoy N."/>
            <person name="Sisk P."/>
            <person name="Stolte C."/>
            <person name="Sykes S."/>
            <person name="Wortman J."/>
            <person name="Nusbaum C."/>
            <person name="Birren B."/>
        </authorList>
    </citation>
    <scope>NUCLEOTIDE SEQUENCE [LARGE SCALE GENOMIC DNA]</scope>
    <source>
        <strain evidence="2">FOSC 3-a</strain>
    </source>
</reference>
<organism evidence="1 2">
    <name type="scientific">Fusarium oxysporum NRRL 32931</name>
    <dbReference type="NCBI Taxonomy" id="660029"/>
    <lineage>
        <taxon>Eukaryota</taxon>
        <taxon>Fungi</taxon>
        <taxon>Dikarya</taxon>
        <taxon>Ascomycota</taxon>
        <taxon>Pezizomycotina</taxon>
        <taxon>Sordariomycetes</taxon>
        <taxon>Hypocreomycetidae</taxon>
        <taxon>Hypocreales</taxon>
        <taxon>Nectriaceae</taxon>
        <taxon>Fusarium</taxon>
        <taxon>Fusarium oxysporum species complex</taxon>
    </lineage>
</organism>
<proteinExistence type="predicted"/>